<sequence>MPAPRIRRAAEVCSYYPLSLDIPDLTQQIRQFPDCLPPPSHVPRSSTDAVLTSLAQLASLRLHAQRALISLIDDQSQIILAEATTTTPLHHNPSDDLWLGSAIIPRACGVCECALEPAAFVVNDLHHDDRFATRSFVRAPPALRFYAGVPLKSFSGCTIGVLCIFDDAPRQGLDPAQLLLMQDLAAVIVSYLATSRGHEANRKAEQMVRGLTSFVTGAADLQQASELDTPCASDNDLHSRTSQKEEETAREEESLVSQDQLLPPPVTRMFARAANIMRESCQLDGVIFFDLSAVNEASSDEIPSISPTPESHSAGPFIYSAGDDKFSDGNHSPSFSQECRPTCKIIGFADASRSTLHGSSPRRDYLRLTEKSLKGLLKSHSQGIVFDVSETNADNCVVEFTQEAEVRRRTTVNAIVDVANDARSAAIIPLWDYERERWLAGCLCWVSDPNRALTYGSDLLYYRAFGHSILAEMSRINSIVVEQAKAKFIESMSHELRSPLHGILGGVEYLQSMKLDAFQTDIVNSIATCGRTLLDTISNVLEYSKINDFTGPYAQPNRAAFRHTSAVRNDMDPAVDIRHLTEETIEAVSAGQSYDINTAQFCSGENGLFNSPPTPGAEGPIRKNVRLILDLSNRSHWTFAVQPGIWRRIVMNVFGNALRFTGVGFVKVSLSAKDISDGSSEIVLTVADSGVGMSADFVQHDLFKPFSQKSSFTSGTGLGMNIVQRLVHSLGGELSVQSEVNVGTVIKSSLRLHKCNKLKDDFESGIATQAHGRQVVIMRELIPESAETFELSRQSEQDFHSSLADTLQAWFGIDVTTSHKVSSDNAQLIIYPGPTFEEGFIKRSRKGISVVIALDGIEAATLRADPRVRSGLVEVVTQPCGPSKLAKILGRYFAAESEPPRQPDVAATQLPGTQFTSELPLRPESTVEPNQEETRKQSIAAPDFTSQSISANRHDDTGTPNASSTHTLTRSHTPPSPSEKHTTEQPLSQEHLPPRPPPPPAPPLQASPGKDVLIVDDNPLNLRLLSAFLKKHSFQHASALNGLEALELFKENPSRWAAVLMDLSMPVMDGVTATREIRAWERRLLEESGGGGDGRGRGGELRDAGDVVPVEEGQGSTKTSVDVPAKEDVTHARTADAVQSTGIQLEEAKEAGAPTEEQSLTPAPATRSSTDPSPLDSTTPHPIAYHDVQIIVLTGLGSATARCEAMSAGADVFMTKPIRFGELMKTLKETIDR</sequence>
<dbReference type="Pfam" id="PF00072">
    <property type="entry name" value="Response_reg"/>
    <property type="match status" value="1"/>
</dbReference>
<feature type="region of interest" description="Disordered" evidence="7">
    <location>
        <begin position="1086"/>
        <end position="1124"/>
    </location>
</feature>
<gene>
    <name evidence="10" type="ORF">GTA08_BOTSDO05841</name>
</gene>
<dbReference type="InterPro" id="IPR001789">
    <property type="entry name" value="Sig_transdc_resp-reg_receiver"/>
</dbReference>
<evidence type="ECO:0000256" key="3">
    <source>
        <dbReference type="ARBA" id="ARBA00022553"/>
    </source>
</evidence>
<comment type="catalytic activity">
    <reaction evidence="1">
        <text>ATP + protein L-histidine = ADP + protein N-phospho-L-histidine.</text>
        <dbReference type="EC" id="2.7.13.3"/>
    </reaction>
</comment>
<feature type="domain" description="Response regulatory" evidence="9">
    <location>
        <begin position="1011"/>
        <end position="1231"/>
    </location>
</feature>
<dbReference type="Gene3D" id="1.10.287.130">
    <property type="match status" value="1"/>
</dbReference>
<feature type="domain" description="Histidine kinase" evidence="8">
    <location>
        <begin position="491"/>
        <end position="754"/>
    </location>
</feature>
<dbReference type="FunFam" id="3.30.450.40:FF:000083">
    <property type="entry name" value="Sensor histidine kinase/response regulator, putative (AFU_orthologue AFUA_4G00660)"/>
    <property type="match status" value="1"/>
</dbReference>
<dbReference type="InterPro" id="IPR029016">
    <property type="entry name" value="GAF-like_dom_sf"/>
</dbReference>
<evidence type="ECO:0000256" key="7">
    <source>
        <dbReference type="SAM" id="MobiDB-lite"/>
    </source>
</evidence>
<dbReference type="SUPFAM" id="SSF55874">
    <property type="entry name" value="ATPase domain of HSP90 chaperone/DNA topoisomerase II/histidine kinase"/>
    <property type="match status" value="1"/>
</dbReference>
<feature type="compositionally biased region" description="Polar residues" evidence="7">
    <location>
        <begin position="958"/>
        <end position="973"/>
    </location>
</feature>
<dbReference type="InterPro" id="IPR003594">
    <property type="entry name" value="HATPase_dom"/>
</dbReference>
<comment type="caution">
    <text evidence="10">The sequence shown here is derived from an EMBL/GenBank/DDBJ whole genome shotgun (WGS) entry which is preliminary data.</text>
</comment>
<feature type="region of interest" description="Disordered" evidence="7">
    <location>
        <begin position="227"/>
        <end position="261"/>
    </location>
</feature>
<dbReference type="SMART" id="SM00065">
    <property type="entry name" value="GAF"/>
    <property type="match status" value="1"/>
</dbReference>
<keyword evidence="4" id="KW-0808">Transferase</keyword>
<dbReference type="Gene3D" id="3.30.450.40">
    <property type="match status" value="1"/>
</dbReference>
<keyword evidence="3 6" id="KW-0597">Phosphoprotein</keyword>
<dbReference type="GO" id="GO:0000155">
    <property type="term" value="F:phosphorelay sensor kinase activity"/>
    <property type="evidence" value="ECO:0007669"/>
    <property type="project" value="InterPro"/>
</dbReference>
<dbReference type="CDD" id="cd17546">
    <property type="entry name" value="REC_hyHK_CKI1_RcsC-like"/>
    <property type="match status" value="1"/>
</dbReference>
<keyword evidence="11" id="KW-1185">Reference proteome</keyword>
<dbReference type="Gene3D" id="3.30.565.10">
    <property type="entry name" value="Histidine kinase-like ATPase, C-terminal domain"/>
    <property type="match status" value="1"/>
</dbReference>
<evidence type="ECO:0000256" key="4">
    <source>
        <dbReference type="ARBA" id="ARBA00022679"/>
    </source>
</evidence>
<evidence type="ECO:0000256" key="5">
    <source>
        <dbReference type="ARBA" id="ARBA00022777"/>
    </source>
</evidence>
<dbReference type="SMART" id="SM00448">
    <property type="entry name" value="REC"/>
    <property type="match status" value="1"/>
</dbReference>
<dbReference type="EMBL" id="WWBZ02000033">
    <property type="protein sequence ID" value="KAF4307124.1"/>
    <property type="molecule type" value="Genomic_DNA"/>
</dbReference>
<dbReference type="OrthoDB" id="303614at2759"/>
<dbReference type="InterPro" id="IPR004358">
    <property type="entry name" value="Sig_transdc_His_kin-like_C"/>
</dbReference>
<feature type="compositionally biased region" description="Basic and acidic residues" evidence="7">
    <location>
        <begin position="235"/>
        <end position="253"/>
    </location>
</feature>
<dbReference type="Proteomes" id="UP000572817">
    <property type="component" value="Unassembled WGS sequence"/>
</dbReference>
<keyword evidence="5 10" id="KW-0418">Kinase</keyword>
<dbReference type="InterPro" id="IPR036097">
    <property type="entry name" value="HisK_dim/P_sf"/>
</dbReference>
<accession>A0A8H4IU23</accession>
<dbReference type="SUPFAM" id="SSF55781">
    <property type="entry name" value="GAF domain-like"/>
    <property type="match status" value="1"/>
</dbReference>
<dbReference type="GO" id="GO:0005886">
    <property type="term" value="C:plasma membrane"/>
    <property type="evidence" value="ECO:0007669"/>
    <property type="project" value="TreeGrafter"/>
</dbReference>
<dbReference type="InterPro" id="IPR003661">
    <property type="entry name" value="HisK_dim/P_dom"/>
</dbReference>
<feature type="compositionally biased region" description="Pro residues" evidence="7">
    <location>
        <begin position="994"/>
        <end position="1005"/>
    </location>
</feature>
<protein>
    <recommendedName>
        <fullName evidence="2">histidine kinase</fullName>
        <ecNumber evidence="2">2.7.13.3</ecNumber>
    </recommendedName>
</protein>
<evidence type="ECO:0000313" key="10">
    <source>
        <dbReference type="EMBL" id="KAF4307124.1"/>
    </source>
</evidence>
<name>A0A8H4IU23_9PEZI</name>
<dbReference type="AlphaFoldDB" id="A0A8H4IU23"/>
<reference evidence="10" key="1">
    <citation type="submission" date="2020-04" db="EMBL/GenBank/DDBJ databases">
        <title>Genome Assembly and Annotation of Botryosphaeria dothidea sdau 11-99, a Latent Pathogen of Apple Fruit Ring Rot in China.</title>
        <authorList>
            <person name="Yu C."/>
            <person name="Diao Y."/>
            <person name="Lu Q."/>
            <person name="Zhao J."/>
            <person name="Cui S."/>
            <person name="Peng C."/>
            <person name="He B."/>
            <person name="Liu H."/>
        </authorList>
    </citation>
    <scope>NUCLEOTIDE SEQUENCE [LARGE SCALE GENOMIC DNA]</scope>
    <source>
        <strain evidence="10">Sdau11-99</strain>
    </source>
</reference>
<dbReference type="GO" id="GO:0009927">
    <property type="term" value="F:histidine phosphotransfer kinase activity"/>
    <property type="evidence" value="ECO:0007669"/>
    <property type="project" value="TreeGrafter"/>
</dbReference>
<feature type="modified residue" description="4-aspartylphosphate" evidence="6">
    <location>
        <position position="1062"/>
    </location>
</feature>
<proteinExistence type="predicted"/>
<dbReference type="PANTHER" id="PTHR43047:SF72">
    <property type="entry name" value="OSMOSENSING HISTIDINE PROTEIN KINASE SLN1"/>
    <property type="match status" value="1"/>
</dbReference>
<dbReference type="PANTHER" id="PTHR43047">
    <property type="entry name" value="TWO-COMPONENT HISTIDINE PROTEIN KINASE"/>
    <property type="match status" value="1"/>
</dbReference>
<dbReference type="SUPFAM" id="SSF47384">
    <property type="entry name" value="Homodimeric domain of signal transducing histidine kinase"/>
    <property type="match status" value="1"/>
</dbReference>
<dbReference type="InterPro" id="IPR011006">
    <property type="entry name" value="CheY-like_superfamily"/>
</dbReference>
<dbReference type="Pfam" id="PF00512">
    <property type="entry name" value="HisKA"/>
    <property type="match status" value="1"/>
</dbReference>
<dbReference type="SMART" id="SM00387">
    <property type="entry name" value="HATPase_c"/>
    <property type="match status" value="1"/>
</dbReference>
<evidence type="ECO:0000256" key="1">
    <source>
        <dbReference type="ARBA" id="ARBA00000085"/>
    </source>
</evidence>
<dbReference type="InterPro" id="IPR036890">
    <property type="entry name" value="HATPase_C_sf"/>
</dbReference>
<evidence type="ECO:0000256" key="2">
    <source>
        <dbReference type="ARBA" id="ARBA00012438"/>
    </source>
</evidence>
<evidence type="ECO:0000259" key="9">
    <source>
        <dbReference type="PROSITE" id="PS50110"/>
    </source>
</evidence>
<evidence type="ECO:0000313" key="11">
    <source>
        <dbReference type="Proteomes" id="UP000572817"/>
    </source>
</evidence>
<feature type="compositionally biased region" description="Low complexity" evidence="7">
    <location>
        <begin position="1166"/>
        <end position="1181"/>
    </location>
</feature>
<dbReference type="InterPro" id="IPR005467">
    <property type="entry name" value="His_kinase_dom"/>
</dbReference>
<dbReference type="PRINTS" id="PR00344">
    <property type="entry name" value="BCTRLSENSOR"/>
</dbReference>
<dbReference type="SMART" id="SM00388">
    <property type="entry name" value="HisKA"/>
    <property type="match status" value="1"/>
</dbReference>
<dbReference type="Gene3D" id="3.40.50.2300">
    <property type="match status" value="1"/>
</dbReference>
<feature type="region of interest" description="Disordered" evidence="7">
    <location>
        <begin position="1148"/>
        <end position="1181"/>
    </location>
</feature>
<dbReference type="CDD" id="cd00082">
    <property type="entry name" value="HisKA"/>
    <property type="match status" value="1"/>
</dbReference>
<feature type="region of interest" description="Disordered" evidence="7">
    <location>
        <begin position="300"/>
        <end position="323"/>
    </location>
</feature>
<evidence type="ECO:0000259" key="8">
    <source>
        <dbReference type="PROSITE" id="PS50109"/>
    </source>
</evidence>
<evidence type="ECO:0000256" key="6">
    <source>
        <dbReference type="PROSITE-ProRule" id="PRU00169"/>
    </source>
</evidence>
<dbReference type="Pfam" id="PF02518">
    <property type="entry name" value="HATPase_c"/>
    <property type="match status" value="1"/>
</dbReference>
<dbReference type="SUPFAM" id="SSF52172">
    <property type="entry name" value="CheY-like"/>
    <property type="match status" value="2"/>
</dbReference>
<dbReference type="InterPro" id="IPR003018">
    <property type="entry name" value="GAF"/>
</dbReference>
<feature type="region of interest" description="Disordered" evidence="7">
    <location>
        <begin position="897"/>
        <end position="1011"/>
    </location>
</feature>
<dbReference type="PROSITE" id="PS50110">
    <property type="entry name" value="RESPONSE_REGULATORY"/>
    <property type="match status" value="1"/>
</dbReference>
<dbReference type="PROSITE" id="PS50109">
    <property type="entry name" value="HIS_KIN"/>
    <property type="match status" value="1"/>
</dbReference>
<feature type="compositionally biased region" description="Basic and acidic residues" evidence="7">
    <location>
        <begin position="1094"/>
        <end position="1105"/>
    </location>
</feature>
<dbReference type="EC" id="2.7.13.3" evidence="2"/>
<organism evidence="10 11">
    <name type="scientific">Botryosphaeria dothidea</name>
    <dbReference type="NCBI Taxonomy" id="55169"/>
    <lineage>
        <taxon>Eukaryota</taxon>
        <taxon>Fungi</taxon>
        <taxon>Dikarya</taxon>
        <taxon>Ascomycota</taxon>
        <taxon>Pezizomycotina</taxon>
        <taxon>Dothideomycetes</taxon>
        <taxon>Dothideomycetes incertae sedis</taxon>
        <taxon>Botryosphaeriales</taxon>
        <taxon>Botryosphaeriaceae</taxon>
        <taxon>Botryosphaeria</taxon>
    </lineage>
</organism>